<reference key="1">
    <citation type="journal article" date="2019" name="Genes (Basel)">
        <title>A High-Quality De novo Genome Assembly from a Single Mosquito Using PacBio Sequencing.</title>
        <authorList>
            <person name="Kingan S.B."/>
            <person name="Heaton H."/>
            <person name="Cudini J."/>
            <person name="Lambert C.C."/>
            <person name="Baybayan P."/>
            <person name="Galvin B.D."/>
            <person name="Durbin R."/>
            <person name="Korlach J."/>
            <person name="Lawniczak M.K.N."/>
        </authorList>
    </citation>
    <scope>NUCLEOTIDE SEQUENCE [LARGE SCALE GENOMIC DNA]</scope>
    <source>
        <strain>Mali-NIH</strain>
    </source>
</reference>
<organism evidence="1 2">
    <name type="scientific">Anopheles coluzzii</name>
    <name type="common">African malaria mosquito</name>
    <dbReference type="NCBI Taxonomy" id="1518534"/>
    <lineage>
        <taxon>Eukaryota</taxon>
        <taxon>Metazoa</taxon>
        <taxon>Ecdysozoa</taxon>
        <taxon>Arthropoda</taxon>
        <taxon>Hexapoda</taxon>
        <taxon>Insecta</taxon>
        <taxon>Pterygota</taxon>
        <taxon>Neoptera</taxon>
        <taxon>Endopterygota</taxon>
        <taxon>Diptera</taxon>
        <taxon>Nematocera</taxon>
        <taxon>Culicoidea</taxon>
        <taxon>Culicidae</taxon>
        <taxon>Anophelinae</taxon>
        <taxon>Anopheles</taxon>
    </lineage>
</organism>
<dbReference type="Proteomes" id="UP001105220">
    <property type="component" value="Unplaced"/>
</dbReference>
<reference evidence="1" key="2">
    <citation type="submission" date="2020-05" db="UniProtKB">
        <authorList>
            <consortium name="EnsemblMetazoa"/>
        </authorList>
    </citation>
    <scope>IDENTIFICATION</scope>
    <source>
        <strain evidence="1">Ngousso</strain>
    </source>
</reference>
<dbReference type="AlphaFoldDB" id="A0A6E8W2P4"/>
<name>A0A6E8W2P4_ANOCL</name>
<accession>A0A6E8W2P4</accession>
<proteinExistence type="predicted"/>
<dbReference type="EnsemblMetazoa" id="ACON010330-RA">
    <property type="protein sequence ID" value="ACON010330-PA"/>
    <property type="gene ID" value="ACON010330"/>
</dbReference>
<sequence length="200" mass="23251">MDRKFETTYSQEYTHRLENRQLALNHKIDANLLGSCFSPPVECTVPVFSMDKRAGESPLKSSYQLDYDRLPERTSCVIKNAVESSRWPDSRYFQREFKGLPCNGASCQSSTRGPHQICSHEPEVETKKKSKFGCVYTISNIPKSYIISSHWPDQDWQRSTPNMTEYRDKVGRLGRTLQRENIHDHSCCTSVRNCHHHFFL</sequence>
<protein>
    <submittedName>
        <fullName evidence="1">Uncharacterized protein</fullName>
    </submittedName>
</protein>
<keyword evidence="2" id="KW-1185">Reference proteome</keyword>
<evidence type="ECO:0000313" key="1">
    <source>
        <dbReference type="EnsemblMetazoa" id="ACON010330-PA"/>
    </source>
</evidence>
<dbReference type="VEuPathDB" id="VectorBase:ACON010330"/>
<evidence type="ECO:0000313" key="2">
    <source>
        <dbReference type="Proteomes" id="UP001105220"/>
    </source>
</evidence>